<evidence type="ECO:0000313" key="1">
    <source>
        <dbReference type="EMBL" id="GAA0577236.1"/>
    </source>
</evidence>
<accession>A0ABN1EXS9</accession>
<keyword evidence="2" id="KW-1185">Reference proteome</keyword>
<comment type="caution">
    <text evidence="1">The sequence shown here is derived from an EMBL/GenBank/DDBJ whole genome shotgun (WGS) entry which is preliminary data.</text>
</comment>
<proteinExistence type="predicted"/>
<name>A0ABN1EXS9_9PROT</name>
<protein>
    <submittedName>
        <fullName evidence="1">Uncharacterized protein</fullName>
    </submittedName>
</protein>
<reference evidence="1 2" key="1">
    <citation type="journal article" date="2019" name="Int. J. Syst. Evol. Microbiol.">
        <title>The Global Catalogue of Microorganisms (GCM) 10K type strain sequencing project: providing services to taxonomists for standard genome sequencing and annotation.</title>
        <authorList>
            <consortium name="The Broad Institute Genomics Platform"/>
            <consortium name="The Broad Institute Genome Sequencing Center for Infectious Disease"/>
            <person name="Wu L."/>
            <person name="Ma J."/>
        </authorList>
    </citation>
    <scope>NUCLEOTIDE SEQUENCE [LARGE SCALE GENOMIC DNA]</scope>
    <source>
        <strain evidence="1 2">JCM 9933</strain>
    </source>
</reference>
<dbReference type="Proteomes" id="UP001501588">
    <property type="component" value="Unassembled WGS sequence"/>
</dbReference>
<evidence type="ECO:0000313" key="2">
    <source>
        <dbReference type="Proteomes" id="UP001501588"/>
    </source>
</evidence>
<dbReference type="EMBL" id="BAAAFZ010000014">
    <property type="protein sequence ID" value="GAA0577236.1"/>
    <property type="molecule type" value="Genomic_DNA"/>
</dbReference>
<dbReference type="RefSeq" id="WP_343894554.1">
    <property type="nucleotide sequence ID" value="NZ_BAAAFZ010000014.1"/>
</dbReference>
<sequence length="53" mass="5711">MSTEDAAELARIRRGVEPLRIVVLPQRAAHAGEHGSIEVADAAGWMEPMPVAF</sequence>
<gene>
    <name evidence="1" type="ORF">GCM10009416_14800</name>
</gene>
<organism evidence="1 2">
    <name type="scientific">Craurococcus roseus</name>
    <dbReference type="NCBI Taxonomy" id="77585"/>
    <lineage>
        <taxon>Bacteria</taxon>
        <taxon>Pseudomonadati</taxon>
        <taxon>Pseudomonadota</taxon>
        <taxon>Alphaproteobacteria</taxon>
        <taxon>Acetobacterales</taxon>
        <taxon>Acetobacteraceae</taxon>
        <taxon>Craurococcus</taxon>
    </lineage>
</organism>